<dbReference type="EMBL" id="CP136890">
    <property type="protein sequence ID" value="WOK91881.1"/>
    <property type="molecule type" value="Genomic_DNA"/>
</dbReference>
<feature type="domain" description="SHSP" evidence="2">
    <location>
        <begin position="128"/>
        <end position="216"/>
    </location>
</feature>
<evidence type="ECO:0000313" key="4">
    <source>
        <dbReference type="Proteomes" id="UP001327560"/>
    </source>
</evidence>
<dbReference type="PANTHER" id="PTHR47838">
    <property type="entry name" value="21.7 KDA CLASS VI HEAT SHOCK PROTEIN"/>
    <property type="match status" value="1"/>
</dbReference>
<comment type="similarity">
    <text evidence="1">Belongs to the small heat shock protein (HSP20) family.</text>
</comment>
<evidence type="ECO:0000259" key="2">
    <source>
        <dbReference type="PROSITE" id="PS01031"/>
    </source>
</evidence>
<dbReference type="PANTHER" id="PTHR47838:SF1">
    <property type="entry name" value="21.7 KDA CLASS VI HEAT SHOCK PROTEIN"/>
    <property type="match status" value="1"/>
</dbReference>
<dbReference type="InterPro" id="IPR008978">
    <property type="entry name" value="HSP20-like_chaperone"/>
</dbReference>
<dbReference type="InterPro" id="IPR002068">
    <property type="entry name" value="A-crystallin/Hsp20_dom"/>
</dbReference>
<evidence type="ECO:0000313" key="3">
    <source>
        <dbReference type="EMBL" id="WOK91881.1"/>
    </source>
</evidence>
<organism evidence="3 4">
    <name type="scientific">Canna indica</name>
    <name type="common">Indian-shot</name>
    <dbReference type="NCBI Taxonomy" id="4628"/>
    <lineage>
        <taxon>Eukaryota</taxon>
        <taxon>Viridiplantae</taxon>
        <taxon>Streptophyta</taxon>
        <taxon>Embryophyta</taxon>
        <taxon>Tracheophyta</taxon>
        <taxon>Spermatophyta</taxon>
        <taxon>Magnoliopsida</taxon>
        <taxon>Liliopsida</taxon>
        <taxon>Zingiberales</taxon>
        <taxon>Cannaceae</taxon>
        <taxon>Canna</taxon>
    </lineage>
</organism>
<reference evidence="3 4" key="1">
    <citation type="submission" date="2023-10" db="EMBL/GenBank/DDBJ databases">
        <title>Chromosome-scale genome assembly provides insights into flower coloration mechanisms of Canna indica.</title>
        <authorList>
            <person name="Li C."/>
        </authorList>
    </citation>
    <scope>NUCLEOTIDE SEQUENCE [LARGE SCALE GENOMIC DNA]</scope>
    <source>
        <tissue evidence="3">Flower</tissue>
    </source>
</reference>
<name>A0AAQ3JL18_9LILI</name>
<evidence type="ECO:0000256" key="1">
    <source>
        <dbReference type="PROSITE-ProRule" id="PRU00285"/>
    </source>
</evidence>
<proteinExistence type="inferred from homology"/>
<dbReference type="PROSITE" id="PS01031">
    <property type="entry name" value="SHSP"/>
    <property type="match status" value="1"/>
</dbReference>
<dbReference type="Proteomes" id="UP001327560">
    <property type="component" value="Chromosome 1"/>
</dbReference>
<protein>
    <submittedName>
        <fullName evidence="3">22.3 kDa class VI heat shock protein-like</fullName>
    </submittedName>
</protein>
<dbReference type="SUPFAM" id="SSF49764">
    <property type="entry name" value="HSP20-like chaperones"/>
    <property type="match status" value="1"/>
</dbReference>
<gene>
    <name evidence="3" type="ORF">Cni_G00572</name>
</gene>
<dbReference type="AlphaFoldDB" id="A0AAQ3JL18"/>
<keyword evidence="4" id="KW-1185">Reference proteome</keyword>
<accession>A0AAQ3JL18</accession>
<dbReference type="Gene3D" id="2.60.40.790">
    <property type="match status" value="1"/>
</dbReference>
<sequence length="216" mass="25125">MEKLQKRKYSLRQSKEESDLCFHFKKAASLTFKREESIWPSPLGTASKMSLRKVIEVGSGDQNSHKWRISLSEDVYDSFIAHNHSTDVAQKVFSEGSLFSPQLFGKFFDPADAFPLWEFESESLLLRLQNSSRSSTVDWFETKSEYALKAELPVGARKCELEVCNQKVKVIEISGSRRGRENDTNDWKLDRWWEYGYVRRLELPKDAKLEKYGSLH</sequence>
<keyword evidence="3" id="KW-0346">Stress response</keyword>